<evidence type="ECO:0000313" key="6">
    <source>
        <dbReference type="Proteomes" id="UP000028712"/>
    </source>
</evidence>
<evidence type="ECO:0000313" key="7">
    <source>
        <dbReference type="Proteomes" id="UP000198424"/>
    </source>
</evidence>
<dbReference type="eggNOG" id="COG0384">
    <property type="taxonomic scope" value="Bacteria"/>
</dbReference>
<dbReference type="PANTHER" id="PTHR13774:SF39">
    <property type="entry name" value="BIOSYNTHESIS PROTEIN, PUTATIVE-RELATED"/>
    <property type="match status" value="1"/>
</dbReference>
<dbReference type="OrthoDB" id="9788221at2"/>
<dbReference type="EMBL" id="JPRM01000037">
    <property type="protein sequence ID" value="KFF10819.1"/>
    <property type="molecule type" value="Genomic_DNA"/>
</dbReference>
<dbReference type="Proteomes" id="UP000198424">
    <property type="component" value="Unassembled WGS sequence"/>
</dbReference>
<dbReference type="InterPro" id="IPR003719">
    <property type="entry name" value="Phenazine_PhzF-like"/>
</dbReference>
<name>A0A086A2A5_FLAHY</name>
<comment type="similarity">
    <text evidence="1">Belongs to the PhzF family.</text>
</comment>
<evidence type="ECO:0000256" key="1">
    <source>
        <dbReference type="ARBA" id="ARBA00008270"/>
    </source>
</evidence>
<dbReference type="Proteomes" id="UP000028712">
    <property type="component" value="Unassembled WGS sequence"/>
</dbReference>
<keyword evidence="7" id="KW-1185">Reference proteome</keyword>
<evidence type="ECO:0000313" key="5">
    <source>
        <dbReference type="EMBL" id="OXA94542.1"/>
    </source>
</evidence>
<sequence>MKKLITYQIDSFTKEKFKGNPAGVVVNANGLDDYEMQQIARELNNSETAFLFPPDSNDCDGVIRYFTPSTEVPICGHATIAAMYAKAIEENLDSCVLRFKTKIGILPFEIIKNNGDYQVLMTQGNFELCPAFDKDITTKMLTALGLEESDWDEKCPIQIASTGHSKVMIGIKSRAKLNTLSPNYNALADLSKVINCNGYFVFTFDSDSKDFLTYGRMFAPGIGINEDPVTGNANGPLGGYLVQNQIVDFNADKFEFNGRQGEKIDRLGVINVKVKIEDNKPALIQIKGDAVVVFRAEIVI</sequence>
<gene>
    <name evidence="5" type="ORF">B0A62_10120</name>
    <name evidence="4" type="ORF">IW20_20210</name>
</gene>
<comment type="caution">
    <text evidence="4">The sequence shown here is derived from an EMBL/GenBank/DDBJ whole genome shotgun (WGS) entry which is preliminary data.</text>
</comment>
<evidence type="ECO:0000313" key="4">
    <source>
        <dbReference type="EMBL" id="KFF10819.1"/>
    </source>
</evidence>
<reference evidence="4 6" key="1">
    <citation type="submission" date="2014-07" db="EMBL/GenBank/DDBJ databases">
        <title>Genome of Flavobacterium hydatis DSM 2063.</title>
        <authorList>
            <person name="Pipes S.E."/>
            <person name="Stropko S.J."/>
            <person name="Newman J.D."/>
        </authorList>
    </citation>
    <scope>NUCLEOTIDE SEQUENCE [LARGE SCALE GENOMIC DNA]</scope>
    <source>
        <strain evidence="4 6">DSM 2063</strain>
    </source>
</reference>
<dbReference type="Gene3D" id="3.10.310.10">
    <property type="entry name" value="Diaminopimelate Epimerase, Chain A, domain 1"/>
    <property type="match status" value="2"/>
</dbReference>
<protein>
    <recommendedName>
        <fullName evidence="8">Phenazine biosynthesis protein PhzF</fullName>
    </recommendedName>
</protein>
<dbReference type="EMBL" id="MUGY01000009">
    <property type="protein sequence ID" value="OXA94542.1"/>
    <property type="molecule type" value="Genomic_DNA"/>
</dbReference>
<dbReference type="NCBIfam" id="NF007625">
    <property type="entry name" value="PRK10281.1"/>
    <property type="match status" value="1"/>
</dbReference>
<dbReference type="GO" id="GO:0016853">
    <property type="term" value="F:isomerase activity"/>
    <property type="evidence" value="ECO:0007669"/>
    <property type="project" value="UniProtKB-KW"/>
</dbReference>
<reference evidence="5 7" key="2">
    <citation type="submission" date="2016-11" db="EMBL/GenBank/DDBJ databases">
        <title>Whole genomes of Flavobacteriaceae.</title>
        <authorList>
            <person name="Stine C."/>
            <person name="Li C."/>
            <person name="Tadesse D."/>
        </authorList>
    </citation>
    <scope>NUCLEOTIDE SEQUENCE [LARGE SCALE GENOMIC DNA]</scope>
    <source>
        <strain evidence="5 7">ATCC 29551</strain>
    </source>
</reference>
<feature type="active site" evidence="3">
    <location>
        <position position="47"/>
    </location>
</feature>
<dbReference type="RefSeq" id="WP_035626453.1">
    <property type="nucleotide sequence ID" value="NZ_JBEWQG010000005.1"/>
</dbReference>
<dbReference type="PANTHER" id="PTHR13774">
    <property type="entry name" value="PHENAZINE BIOSYNTHESIS PROTEIN"/>
    <property type="match status" value="1"/>
</dbReference>
<evidence type="ECO:0000256" key="2">
    <source>
        <dbReference type="ARBA" id="ARBA00023235"/>
    </source>
</evidence>
<dbReference type="AlphaFoldDB" id="A0A086A2A5"/>
<dbReference type="NCBIfam" id="TIGR00654">
    <property type="entry name" value="PhzF_family"/>
    <property type="match status" value="1"/>
</dbReference>
<proteinExistence type="inferred from homology"/>
<dbReference type="SUPFAM" id="SSF54506">
    <property type="entry name" value="Diaminopimelate epimerase-like"/>
    <property type="match status" value="1"/>
</dbReference>
<dbReference type="Pfam" id="PF02567">
    <property type="entry name" value="PhzC-PhzF"/>
    <property type="match status" value="1"/>
</dbReference>
<keyword evidence="2" id="KW-0413">Isomerase</keyword>
<organism evidence="4 6">
    <name type="scientific">Flavobacterium hydatis</name>
    <name type="common">Cytophaga aquatilis</name>
    <dbReference type="NCBI Taxonomy" id="991"/>
    <lineage>
        <taxon>Bacteria</taxon>
        <taxon>Pseudomonadati</taxon>
        <taxon>Bacteroidota</taxon>
        <taxon>Flavobacteriia</taxon>
        <taxon>Flavobacteriales</taxon>
        <taxon>Flavobacteriaceae</taxon>
        <taxon>Flavobacterium</taxon>
    </lineage>
</organism>
<evidence type="ECO:0008006" key="8">
    <source>
        <dbReference type="Google" id="ProtNLM"/>
    </source>
</evidence>
<accession>A0A086A2A5</accession>
<dbReference type="GO" id="GO:0005737">
    <property type="term" value="C:cytoplasm"/>
    <property type="evidence" value="ECO:0007669"/>
    <property type="project" value="TreeGrafter"/>
</dbReference>
<dbReference type="PIRSF" id="PIRSF016184">
    <property type="entry name" value="PhzC_PhzF"/>
    <property type="match status" value="1"/>
</dbReference>
<evidence type="ECO:0000256" key="3">
    <source>
        <dbReference type="PIRSR" id="PIRSR016184-1"/>
    </source>
</evidence>
<dbReference type="STRING" id="991.IW20_20210"/>